<dbReference type="NCBIfam" id="NF009381">
    <property type="entry name" value="PRK12740.1-5"/>
    <property type="match status" value="1"/>
</dbReference>
<gene>
    <name evidence="7" type="primary">fusA</name>
    <name evidence="7" type="ORF">H8696_04065</name>
</gene>
<dbReference type="AlphaFoldDB" id="A0A926HNV5"/>
<dbReference type="CDD" id="cd03713">
    <property type="entry name" value="EFG_mtEFG_C"/>
    <property type="match status" value="1"/>
</dbReference>
<dbReference type="InterPro" id="IPR053905">
    <property type="entry name" value="EF-G-like_DII"/>
</dbReference>
<dbReference type="PROSITE" id="PS51722">
    <property type="entry name" value="G_TR_2"/>
    <property type="match status" value="1"/>
</dbReference>
<accession>A0A926HNV5</accession>
<comment type="caution">
    <text evidence="7">The sequence shown here is derived from an EMBL/GenBank/DDBJ whole genome shotgun (WGS) entry which is preliminary data.</text>
</comment>
<keyword evidence="7" id="KW-0648">Protein biosynthesis</keyword>
<proteinExistence type="inferred from homology"/>
<dbReference type="NCBIfam" id="NF009891">
    <property type="entry name" value="PRK13351.1-1"/>
    <property type="match status" value="1"/>
</dbReference>
<dbReference type="FunFam" id="3.30.70.870:FF:000002">
    <property type="entry name" value="Translation elongation factor 2"/>
    <property type="match status" value="1"/>
</dbReference>
<dbReference type="InterPro" id="IPR035649">
    <property type="entry name" value="EFG_V"/>
</dbReference>
<dbReference type="InterPro" id="IPR027417">
    <property type="entry name" value="P-loop_NTPase"/>
</dbReference>
<dbReference type="Pfam" id="PF22042">
    <property type="entry name" value="EF-G_D2"/>
    <property type="match status" value="1"/>
</dbReference>
<organism evidence="7 8">
    <name type="scientific">Gehongia tenuis</name>
    <dbReference type="NCBI Taxonomy" id="2763655"/>
    <lineage>
        <taxon>Bacteria</taxon>
        <taxon>Bacillati</taxon>
        <taxon>Bacillota</taxon>
        <taxon>Clostridia</taxon>
        <taxon>Christensenellales</taxon>
        <taxon>Christensenellaceae</taxon>
        <taxon>Gehongia</taxon>
    </lineage>
</organism>
<dbReference type="RefSeq" id="WP_407926365.1">
    <property type="nucleotide sequence ID" value="NZ_JACRSR010000001.1"/>
</dbReference>
<dbReference type="InterPro" id="IPR000640">
    <property type="entry name" value="EFG_V-like"/>
</dbReference>
<keyword evidence="7" id="KW-0251">Elongation factor</keyword>
<feature type="domain" description="Tr-type G" evidence="6">
    <location>
        <begin position="7"/>
        <end position="278"/>
    </location>
</feature>
<dbReference type="SUPFAM" id="SSF54980">
    <property type="entry name" value="EF-G C-terminal domain-like"/>
    <property type="match status" value="2"/>
</dbReference>
<dbReference type="Gene3D" id="3.30.70.240">
    <property type="match status" value="1"/>
</dbReference>
<dbReference type="Gene3D" id="2.40.30.10">
    <property type="entry name" value="Translation factors"/>
    <property type="match status" value="1"/>
</dbReference>
<dbReference type="InterPro" id="IPR004540">
    <property type="entry name" value="Transl_elong_EFG/EF2"/>
</dbReference>
<protein>
    <recommendedName>
        <fullName evidence="2 5">Elongation factor G</fullName>
    </recommendedName>
</protein>
<dbReference type="PRINTS" id="PR00315">
    <property type="entry name" value="ELONGATNFCT"/>
</dbReference>
<evidence type="ECO:0000259" key="6">
    <source>
        <dbReference type="PROSITE" id="PS51722"/>
    </source>
</evidence>
<dbReference type="Gene3D" id="3.30.70.870">
    <property type="entry name" value="Elongation Factor G (Translational Gtpase), domain 3"/>
    <property type="match status" value="1"/>
</dbReference>
<dbReference type="Pfam" id="PF00679">
    <property type="entry name" value="EFG_C"/>
    <property type="match status" value="1"/>
</dbReference>
<dbReference type="InterPro" id="IPR009000">
    <property type="entry name" value="Transl_B-barrel_sf"/>
</dbReference>
<name>A0A926HNV5_9FIRM</name>
<dbReference type="InterPro" id="IPR035647">
    <property type="entry name" value="EFG_III/V"/>
</dbReference>
<dbReference type="SUPFAM" id="SSF50447">
    <property type="entry name" value="Translation proteins"/>
    <property type="match status" value="1"/>
</dbReference>
<dbReference type="Pfam" id="PF00009">
    <property type="entry name" value="GTP_EFTU"/>
    <property type="match status" value="1"/>
</dbReference>
<dbReference type="FunFam" id="3.30.70.240:FF:000001">
    <property type="entry name" value="Elongation factor G"/>
    <property type="match status" value="1"/>
</dbReference>
<dbReference type="NCBIfam" id="TIGR00231">
    <property type="entry name" value="small_GTP"/>
    <property type="match status" value="1"/>
</dbReference>
<evidence type="ECO:0000256" key="5">
    <source>
        <dbReference type="NCBIfam" id="TIGR00484"/>
    </source>
</evidence>
<dbReference type="InterPro" id="IPR005225">
    <property type="entry name" value="Small_GTP-bd"/>
</dbReference>
<evidence type="ECO:0000256" key="1">
    <source>
        <dbReference type="ARBA" id="ARBA00005870"/>
    </source>
</evidence>
<dbReference type="InterPro" id="IPR047872">
    <property type="entry name" value="EFG_IV"/>
</dbReference>
<dbReference type="EMBL" id="JACRSR010000001">
    <property type="protein sequence ID" value="MBC8531019.1"/>
    <property type="molecule type" value="Genomic_DNA"/>
</dbReference>
<dbReference type="SMART" id="SM00838">
    <property type="entry name" value="EFG_C"/>
    <property type="match status" value="1"/>
</dbReference>
<dbReference type="GO" id="GO:0003924">
    <property type="term" value="F:GTPase activity"/>
    <property type="evidence" value="ECO:0007669"/>
    <property type="project" value="InterPro"/>
</dbReference>
<dbReference type="InterPro" id="IPR005517">
    <property type="entry name" value="Transl_elong_EFG/EF2_IV"/>
</dbReference>
<evidence type="ECO:0000256" key="4">
    <source>
        <dbReference type="ARBA" id="ARBA00023134"/>
    </source>
</evidence>
<dbReference type="Gene3D" id="3.30.230.10">
    <property type="match status" value="1"/>
</dbReference>
<dbReference type="Pfam" id="PF14492">
    <property type="entry name" value="EFG_III"/>
    <property type="match status" value="1"/>
</dbReference>
<dbReference type="Proteomes" id="UP000623172">
    <property type="component" value="Unassembled WGS sequence"/>
</dbReference>
<evidence type="ECO:0000313" key="7">
    <source>
        <dbReference type="EMBL" id="MBC8531019.1"/>
    </source>
</evidence>
<dbReference type="SUPFAM" id="SSF54211">
    <property type="entry name" value="Ribosomal protein S5 domain 2-like"/>
    <property type="match status" value="1"/>
</dbReference>
<dbReference type="CDD" id="cd04088">
    <property type="entry name" value="EFG_mtEFG_II"/>
    <property type="match status" value="1"/>
</dbReference>
<dbReference type="NCBIfam" id="TIGR00484">
    <property type="entry name" value="EF-G"/>
    <property type="match status" value="1"/>
</dbReference>
<dbReference type="Pfam" id="PF03764">
    <property type="entry name" value="EFG_IV"/>
    <property type="match status" value="1"/>
</dbReference>
<dbReference type="InterPro" id="IPR014721">
    <property type="entry name" value="Ribsml_uS5_D2-typ_fold_subgr"/>
</dbReference>
<dbReference type="InterPro" id="IPR041095">
    <property type="entry name" value="EFG_II"/>
</dbReference>
<dbReference type="SMART" id="SM00889">
    <property type="entry name" value="EFG_IV"/>
    <property type="match status" value="1"/>
</dbReference>
<dbReference type="GO" id="GO:0032790">
    <property type="term" value="P:ribosome disassembly"/>
    <property type="evidence" value="ECO:0007669"/>
    <property type="project" value="TreeGrafter"/>
</dbReference>
<evidence type="ECO:0000256" key="2">
    <source>
        <dbReference type="ARBA" id="ARBA00017872"/>
    </source>
</evidence>
<keyword evidence="8" id="KW-1185">Reference proteome</keyword>
<dbReference type="SUPFAM" id="SSF52540">
    <property type="entry name" value="P-loop containing nucleoside triphosphate hydrolases"/>
    <property type="match status" value="1"/>
</dbReference>
<dbReference type="GO" id="GO:0003746">
    <property type="term" value="F:translation elongation factor activity"/>
    <property type="evidence" value="ECO:0007669"/>
    <property type="project" value="UniProtKB-UniRule"/>
</dbReference>
<dbReference type="InterPro" id="IPR000795">
    <property type="entry name" value="T_Tr_GTP-bd_dom"/>
</dbReference>
<dbReference type="InterPro" id="IPR020568">
    <property type="entry name" value="Ribosomal_Su5_D2-typ_SF"/>
</dbReference>
<dbReference type="CDD" id="cd04170">
    <property type="entry name" value="EF-G_bact"/>
    <property type="match status" value="1"/>
</dbReference>
<dbReference type="FunFam" id="3.30.230.10:FF:000003">
    <property type="entry name" value="Elongation factor G"/>
    <property type="match status" value="1"/>
</dbReference>
<dbReference type="PANTHER" id="PTHR43261">
    <property type="entry name" value="TRANSLATION ELONGATION FACTOR G-RELATED"/>
    <property type="match status" value="1"/>
</dbReference>
<dbReference type="GO" id="GO:0005525">
    <property type="term" value="F:GTP binding"/>
    <property type="evidence" value="ECO:0007669"/>
    <property type="project" value="UniProtKB-UniRule"/>
</dbReference>
<keyword evidence="4" id="KW-0342">GTP-binding</keyword>
<evidence type="ECO:0000313" key="8">
    <source>
        <dbReference type="Proteomes" id="UP000623172"/>
    </source>
</evidence>
<reference evidence="7" key="1">
    <citation type="submission" date="2020-08" db="EMBL/GenBank/DDBJ databases">
        <title>Genome public.</title>
        <authorList>
            <person name="Liu C."/>
            <person name="Sun Q."/>
        </authorList>
    </citation>
    <scope>NUCLEOTIDE SEQUENCE</scope>
    <source>
        <strain evidence="7">NSJ-53</strain>
    </source>
</reference>
<dbReference type="PANTHER" id="PTHR43261:SF6">
    <property type="entry name" value="ELONGATION FACTOR G-LIKE PROTEIN"/>
    <property type="match status" value="1"/>
</dbReference>
<evidence type="ECO:0000256" key="3">
    <source>
        <dbReference type="ARBA" id="ARBA00022741"/>
    </source>
</evidence>
<dbReference type="Gene3D" id="3.40.50.300">
    <property type="entry name" value="P-loop containing nucleotide triphosphate hydrolases"/>
    <property type="match status" value="1"/>
</dbReference>
<sequence>MKAYKTEEIRNIGIVGHSGKGKTTLAEAMLFESGAIDRMGKVEDGSTVSDYDPEETKRGISISASVMAVEHRDCKINVIDVPGYFDFEGELAEAMTVMDGAVLVISGASGVAVGFEKAWERCEAAQLPRMIFVNKLDKENASFDKTVAALQERYGTAIVPLQLPIKEDGKLTGYVDVISGKAMLFDGKKEKEAPVPEDMQGALEAALEVATEAAAEGDDELIEKFFAGEALTLEEIVRGLRERLNEGKIVPVLGGVANQNLGVLALMNAVVTLMPNPAERPEMEAEDVSKHERIKVKMDSDGHLCARVFKTVADPYVGKLSLFKVMSGTVRSDAPMYNVNAEKTGKMSGLYILQGKKQIPTDAIASGDIGAIAKLQVTNTGDTLSTVNHPRLFDPIVFPEPALSMAVTVTKQGDEDKAFSGLHRLEEEDPTIRVAKGDGGETLLSGLGEMHLEIIVKKLANKFGAQVKLSDPRIPYKETIRKKVKAEGRHKKQTGGHGQFGHVWIEFEPILDGSAEFEFVDKVVGGVVPRQYIPAVEKGLRECIVKGVLAGFPVVNIRCTLYDGSFHPVDSSEMAFKVAAALAFKKGCQEANPALLEPIYHVEITVPDEYMGDIIGDMNRRRGRIMGMNPIGKLQQIVAEVPEAEMFKYATDLRSMTQARGSFTMSFERYEEVPAQMAQKIIEAHQKEEE</sequence>
<comment type="similarity">
    <text evidence="1">Belongs to the TRAFAC class translation factor GTPase superfamily. Classic translation factor GTPase family. EF-G/EF-2 subfamily.</text>
</comment>
<dbReference type="NCBIfam" id="NF009379">
    <property type="entry name" value="PRK12740.1-3"/>
    <property type="match status" value="1"/>
</dbReference>
<dbReference type="CDD" id="cd01434">
    <property type="entry name" value="EFG_mtEFG1_IV"/>
    <property type="match status" value="1"/>
</dbReference>
<keyword evidence="3" id="KW-0547">Nucleotide-binding</keyword>